<evidence type="ECO:0000256" key="6">
    <source>
        <dbReference type="SAM" id="MobiDB-lite"/>
    </source>
</evidence>
<feature type="compositionally biased region" description="Basic and acidic residues" evidence="6">
    <location>
        <begin position="61"/>
        <end position="77"/>
    </location>
</feature>
<evidence type="ECO:0000256" key="2">
    <source>
        <dbReference type="ARBA" id="ARBA00006674"/>
    </source>
</evidence>
<dbReference type="FunCoup" id="G4T7W1">
    <property type="interactions" value="602"/>
</dbReference>
<evidence type="ECO:0000313" key="13">
    <source>
        <dbReference type="EMBL" id="CCA67382.1"/>
    </source>
</evidence>
<feature type="domain" description="Nrap protein" evidence="11">
    <location>
        <begin position="913"/>
        <end position="1081"/>
    </location>
</feature>
<keyword evidence="5" id="KW-0698">rRNA processing</keyword>
<dbReference type="Pfam" id="PF17403">
    <property type="entry name" value="Nrap_D2"/>
    <property type="match status" value="1"/>
</dbReference>
<dbReference type="PANTHER" id="PTHR17972:SF0">
    <property type="entry name" value="NUCLEOLAR PROTEIN 6"/>
    <property type="match status" value="1"/>
</dbReference>
<dbReference type="InterPro" id="IPR035369">
    <property type="entry name" value="Nrap_D4"/>
</dbReference>
<dbReference type="OMA" id="DERAHIP"/>
<evidence type="ECO:0000259" key="9">
    <source>
        <dbReference type="Pfam" id="PF17404"/>
    </source>
</evidence>
<feature type="domain" description="Nrap protein" evidence="9">
    <location>
        <begin position="530"/>
        <end position="686"/>
    </location>
</feature>
<gene>
    <name evidence="13" type="ORF">PIIN_01213</name>
</gene>
<dbReference type="GO" id="GO:0034456">
    <property type="term" value="C:UTP-C complex"/>
    <property type="evidence" value="ECO:0007669"/>
    <property type="project" value="TreeGrafter"/>
</dbReference>
<keyword evidence="5" id="KW-0690">Ribosome biogenesis</keyword>
<dbReference type="STRING" id="1109443.G4T7W1"/>
<feature type="compositionally biased region" description="Acidic residues" evidence="6">
    <location>
        <begin position="40"/>
        <end position="60"/>
    </location>
</feature>
<dbReference type="GO" id="GO:0006364">
    <property type="term" value="P:rRNA processing"/>
    <property type="evidence" value="ECO:0007669"/>
    <property type="project" value="UniProtKB-KW"/>
</dbReference>
<dbReference type="eggNOG" id="KOG2054">
    <property type="taxonomic scope" value="Eukaryota"/>
</dbReference>
<keyword evidence="3 5" id="KW-0694">RNA-binding</keyword>
<dbReference type="Gene3D" id="1.10.1410.10">
    <property type="match status" value="1"/>
</dbReference>
<evidence type="ECO:0000256" key="5">
    <source>
        <dbReference type="RuleBase" id="RU364032"/>
    </source>
</evidence>
<dbReference type="InParanoid" id="G4T7W1"/>
<dbReference type="GO" id="GO:0003723">
    <property type="term" value="F:RNA binding"/>
    <property type="evidence" value="ECO:0007669"/>
    <property type="project" value="UniProtKB-KW"/>
</dbReference>
<keyword evidence="4 5" id="KW-0539">Nucleus</keyword>
<evidence type="ECO:0000259" key="11">
    <source>
        <dbReference type="Pfam" id="PF17406"/>
    </source>
</evidence>
<keyword evidence="5" id="KW-0687">Ribonucleoprotein</keyword>
<dbReference type="AlphaFoldDB" id="G4T7W1"/>
<feature type="domain" description="Nrap protein" evidence="12">
    <location>
        <begin position="1083"/>
        <end position="1216"/>
    </location>
</feature>
<dbReference type="HOGENOM" id="CLU_003502_1_0_1"/>
<feature type="compositionally biased region" description="Basic residues" evidence="6">
    <location>
        <begin position="1"/>
        <end position="10"/>
    </location>
</feature>
<feature type="domain" description="Nrap protein" evidence="8">
    <location>
        <begin position="362"/>
        <end position="524"/>
    </location>
</feature>
<name>G4T7W1_SERID</name>
<dbReference type="Pfam" id="PF17406">
    <property type="entry name" value="Nrap_D5"/>
    <property type="match status" value="1"/>
</dbReference>
<dbReference type="EMBL" id="CAFZ01000013">
    <property type="protein sequence ID" value="CCA67382.1"/>
    <property type="molecule type" value="Genomic_DNA"/>
</dbReference>
<dbReference type="Proteomes" id="UP000007148">
    <property type="component" value="Unassembled WGS sequence"/>
</dbReference>
<dbReference type="Pfam" id="PF17404">
    <property type="entry name" value="Nrap_D3"/>
    <property type="match status" value="1"/>
</dbReference>
<evidence type="ECO:0000259" key="8">
    <source>
        <dbReference type="Pfam" id="PF17403"/>
    </source>
</evidence>
<dbReference type="InterPro" id="IPR035370">
    <property type="entry name" value="Nrap_D5"/>
</dbReference>
<evidence type="ECO:0000259" key="12">
    <source>
        <dbReference type="Pfam" id="PF17407"/>
    </source>
</evidence>
<comment type="subcellular location">
    <subcellularLocation>
        <location evidence="1 5">Nucleus</location>
        <location evidence="1 5">Nucleolus</location>
    </subcellularLocation>
</comment>
<evidence type="ECO:0000259" key="10">
    <source>
        <dbReference type="Pfam" id="PF17405"/>
    </source>
</evidence>
<evidence type="ECO:0000313" key="14">
    <source>
        <dbReference type="Proteomes" id="UP000007148"/>
    </source>
</evidence>
<evidence type="ECO:0000256" key="4">
    <source>
        <dbReference type="ARBA" id="ARBA00023242"/>
    </source>
</evidence>
<organism evidence="13 14">
    <name type="scientific">Serendipita indica (strain DSM 11827)</name>
    <name type="common">Root endophyte fungus</name>
    <name type="synonym">Piriformospora indica</name>
    <dbReference type="NCBI Taxonomy" id="1109443"/>
    <lineage>
        <taxon>Eukaryota</taxon>
        <taxon>Fungi</taxon>
        <taxon>Dikarya</taxon>
        <taxon>Basidiomycota</taxon>
        <taxon>Agaricomycotina</taxon>
        <taxon>Agaricomycetes</taxon>
        <taxon>Sebacinales</taxon>
        <taxon>Serendipitaceae</taxon>
        <taxon>Serendipita</taxon>
    </lineage>
</organism>
<dbReference type="Pfam" id="PF03813">
    <property type="entry name" value="Nrap"/>
    <property type="match status" value="1"/>
</dbReference>
<dbReference type="InterPro" id="IPR035368">
    <property type="entry name" value="Nrap_D3"/>
</dbReference>
<dbReference type="PANTHER" id="PTHR17972">
    <property type="entry name" value="NUCLEOLAR RNA-ASSOCIATED PROTEIN"/>
    <property type="match status" value="1"/>
</dbReference>
<evidence type="ECO:0000256" key="3">
    <source>
        <dbReference type="ARBA" id="ARBA00022884"/>
    </source>
</evidence>
<proteinExistence type="inferred from homology"/>
<comment type="caution">
    <text evidence="13">The sequence shown here is derived from an EMBL/GenBank/DDBJ whole genome shotgun (WGS) entry which is preliminary data.</text>
</comment>
<dbReference type="OrthoDB" id="10251401at2759"/>
<feature type="region of interest" description="Disordered" evidence="6">
    <location>
        <begin position="1"/>
        <end position="77"/>
    </location>
</feature>
<evidence type="ECO:0000259" key="7">
    <source>
        <dbReference type="Pfam" id="PF03813"/>
    </source>
</evidence>
<dbReference type="Pfam" id="PF17407">
    <property type="entry name" value="Nrap_D6"/>
    <property type="match status" value="1"/>
</dbReference>
<dbReference type="Pfam" id="PF17405">
    <property type="entry name" value="Nrap_D4"/>
    <property type="match status" value="1"/>
</dbReference>
<accession>G4T7W1</accession>
<dbReference type="GO" id="GO:0032040">
    <property type="term" value="C:small-subunit processome"/>
    <property type="evidence" value="ECO:0007669"/>
    <property type="project" value="TreeGrafter"/>
</dbReference>
<dbReference type="Gene3D" id="3.30.70.3030">
    <property type="match status" value="1"/>
</dbReference>
<sequence length="1221" mass="136713">MSRVKTKVHKGAYSSHILKQQKAGLNDENDQSRMLAHDMSEEEATPSDEDMLSGEEEDEDRVMSDEELAEKKPSLHSVRDLPSAQELRAIFESSELFRTNAFKLQESNQTIFIENLLTAVTPKRSKSAREHLDGFLLQLYERLQDSNSPSFLSDKPQSPVEVAKQLQPKGVEVPFPSPAPTVDTKWTFQFQPPESITLVGSWALNTSVKERDEIPYGVDLAVALPQNLLQEKDYLNDRVFHKRALYLACIVAKVVQNFEVDVHYSFPLGDVRRAVAVISSRKDSSVDWSKLNADIRIILVLPSNCPIPPARLSPSSSNLRVADSNASTSNLPTPHYNNLLAHLLLSTRHLVTMHQFEQSIPQFASAVRLLRVWANQRGFGKGTKSCVRGFEDLGEWWGCIIGLLVEGEERPPSRAGSKISRKKRRTLGRELSSYQLLRGTLDFLAHQDFVNEPVFMKREDSATKIDIEQWLSTGGPLFIDSSGTYNYLEAVPPGSLDLLRIEAAQTLKVLENSSEDAFSPLFLRELRDAQARFDVVLRVNIEGVQSRSESKINILDNGSYSSSAFSQIDRILRKALGDRIRALAILHPTSGRQSIATSHPFPVPTFEIGMILNPQHAFRLIDRGPKIDEDQEAIADFRALWGQKAELRRFADSAIVECVAWEVEMPHERAYIPGRIAKHILARHFNLEKVLDLQPSYVERILPHPASPMVRYSSVEKGGGFKAAMQAFEEVVRHIKAMDLPLSLVACLPSAAGLRYASELSPTPIPLTRIPFLPECASYIEVYDAILQFEKSGRWPDDLGAIQKVKLAWFENVARELLGRMPGCVVGVAMDSAASPWEDGAALELALPSGFAFRLRIYHDRERTLSEKVISDETAQPFERADAERALHTHLERFIHRPSHHAAIMNMHHRHVGFSPTLRLFKRWISSHYLSNLIPSELVELVCSYVFLRPDPQLAPHTGATGFARALGFLSIWDWRREALIIPLDSIAGVEESVTGYFPAAQLLVAETAFKERRTQDPGLSTGAWHVATDKDPKGVFWCLNGRGVSAMVADRITILAKACWKLIQEGGCQSPAAVKSLFTHPLTDYDFLIRLDPSRLPRYAHNIFADASLWHLNHTNVQSSGLNDGFMIGFDPACELVDDLQRVYGDTIVFFYDRLGGTTIAGSWNPLLLKARTFRALLGYSTRVEGSSKKAQVVLNVDGVLAEIARMGQGLIKEVIKQTR</sequence>
<feature type="domain" description="Nrap protein" evidence="7">
    <location>
        <begin position="218"/>
        <end position="358"/>
    </location>
</feature>
<keyword evidence="14" id="KW-1185">Reference proteome</keyword>
<dbReference type="InterPro" id="IPR035371">
    <property type="entry name" value="Nrap_D6"/>
</dbReference>
<reference evidence="13 14" key="1">
    <citation type="journal article" date="2011" name="PLoS Pathog.">
        <title>Endophytic Life Strategies Decoded by Genome and Transcriptome Analyses of the Mutualistic Root Symbiont Piriformospora indica.</title>
        <authorList>
            <person name="Zuccaro A."/>
            <person name="Lahrmann U."/>
            <person name="Guldener U."/>
            <person name="Langen G."/>
            <person name="Pfiffi S."/>
            <person name="Biedenkopf D."/>
            <person name="Wong P."/>
            <person name="Samans B."/>
            <person name="Grimm C."/>
            <person name="Basiewicz M."/>
            <person name="Murat C."/>
            <person name="Martin F."/>
            <person name="Kogel K.H."/>
        </authorList>
    </citation>
    <scope>NUCLEOTIDE SEQUENCE [LARGE SCALE GENOMIC DNA]</scope>
    <source>
        <strain evidence="13 14">DSM 11827</strain>
    </source>
</reference>
<dbReference type="GO" id="GO:0032545">
    <property type="term" value="C:CURI complex"/>
    <property type="evidence" value="ECO:0007669"/>
    <property type="project" value="TreeGrafter"/>
</dbReference>
<dbReference type="InterPro" id="IPR035082">
    <property type="entry name" value="Nrap_D1"/>
</dbReference>
<dbReference type="InterPro" id="IPR005554">
    <property type="entry name" value="NOL6/Upt22"/>
</dbReference>
<evidence type="ECO:0000256" key="1">
    <source>
        <dbReference type="ARBA" id="ARBA00004604"/>
    </source>
</evidence>
<protein>
    <recommendedName>
        <fullName evidence="5">U3 small nucleolar RNA-associated protein 22</fullName>
    </recommendedName>
</protein>
<dbReference type="InterPro" id="IPR035367">
    <property type="entry name" value="Nrap_D2"/>
</dbReference>
<feature type="domain" description="Nrap protein" evidence="10">
    <location>
        <begin position="711"/>
        <end position="909"/>
    </location>
</feature>
<comment type="similarity">
    <text evidence="2 5">Belongs to the NRAP family.</text>
</comment>
<dbReference type="GO" id="GO:0006409">
    <property type="term" value="P:tRNA export from nucleus"/>
    <property type="evidence" value="ECO:0007669"/>
    <property type="project" value="TreeGrafter"/>
</dbReference>